<dbReference type="PANTHER" id="PTHR37162:SF1">
    <property type="entry name" value="BED-TYPE DOMAIN-CONTAINING PROTEIN"/>
    <property type="match status" value="1"/>
</dbReference>
<evidence type="ECO:0000259" key="3">
    <source>
        <dbReference type="PROSITE" id="PS50157"/>
    </source>
</evidence>
<reference evidence="4 5" key="1">
    <citation type="submission" date="2015-09" db="EMBL/GenBank/DDBJ databases">
        <title>Trachymyrmex cornetzi WGS genome.</title>
        <authorList>
            <person name="Nygaard S."/>
            <person name="Hu H."/>
            <person name="Boomsma J."/>
            <person name="Zhang G."/>
        </authorList>
    </citation>
    <scope>NUCLEOTIDE SEQUENCE [LARGE SCALE GENOMIC DNA]</scope>
    <source>
        <strain evidence="4">Tcor2-1</strain>
        <tissue evidence="4">Whole body</tissue>
    </source>
</reference>
<dbReference type="PROSITE" id="PS50157">
    <property type="entry name" value="ZINC_FINGER_C2H2_2"/>
    <property type="match status" value="1"/>
</dbReference>
<dbReference type="SUPFAM" id="SSF53098">
    <property type="entry name" value="Ribonuclease H-like"/>
    <property type="match status" value="1"/>
</dbReference>
<feature type="region of interest" description="Disordered" evidence="2">
    <location>
        <begin position="1"/>
        <end position="20"/>
    </location>
</feature>
<evidence type="ECO:0000256" key="2">
    <source>
        <dbReference type="SAM" id="MobiDB-lite"/>
    </source>
</evidence>
<keyword evidence="1" id="KW-0862">Zinc</keyword>
<dbReference type="PROSITE" id="PS00028">
    <property type="entry name" value="ZINC_FINGER_C2H2_1"/>
    <property type="match status" value="1"/>
</dbReference>
<dbReference type="SUPFAM" id="SSF57667">
    <property type="entry name" value="beta-beta-alpha zinc fingers"/>
    <property type="match status" value="1"/>
</dbReference>
<dbReference type="AlphaFoldDB" id="A0A151IX65"/>
<dbReference type="PANTHER" id="PTHR37162">
    <property type="entry name" value="HAT FAMILY DIMERISATION DOMAINCONTAINING PROTEIN-RELATED"/>
    <property type="match status" value="1"/>
</dbReference>
<dbReference type="EMBL" id="KQ980825">
    <property type="protein sequence ID" value="KYN12429.1"/>
    <property type="molecule type" value="Genomic_DNA"/>
</dbReference>
<dbReference type="InterPro" id="IPR013087">
    <property type="entry name" value="Znf_C2H2_type"/>
</dbReference>
<evidence type="ECO:0000313" key="4">
    <source>
        <dbReference type="EMBL" id="KYN12429.1"/>
    </source>
</evidence>
<evidence type="ECO:0000313" key="5">
    <source>
        <dbReference type="Proteomes" id="UP000078492"/>
    </source>
</evidence>
<keyword evidence="5" id="KW-1185">Reference proteome</keyword>
<dbReference type="InterPro" id="IPR012337">
    <property type="entry name" value="RNaseH-like_sf"/>
</dbReference>
<dbReference type="Proteomes" id="UP000078492">
    <property type="component" value="Unassembled WGS sequence"/>
</dbReference>
<dbReference type="GO" id="GO:0003676">
    <property type="term" value="F:nucleic acid binding"/>
    <property type="evidence" value="ECO:0007669"/>
    <property type="project" value="InterPro"/>
</dbReference>
<organism evidence="4 5">
    <name type="scientific">Trachymyrmex cornetzi</name>
    <dbReference type="NCBI Taxonomy" id="471704"/>
    <lineage>
        <taxon>Eukaryota</taxon>
        <taxon>Metazoa</taxon>
        <taxon>Ecdysozoa</taxon>
        <taxon>Arthropoda</taxon>
        <taxon>Hexapoda</taxon>
        <taxon>Insecta</taxon>
        <taxon>Pterygota</taxon>
        <taxon>Neoptera</taxon>
        <taxon>Endopterygota</taxon>
        <taxon>Hymenoptera</taxon>
        <taxon>Apocrita</taxon>
        <taxon>Aculeata</taxon>
        <taxon>Formicoidea</taxon>
        <taxon>Formicidae</taxon>
        <taxon>Myrmicinae</taxon>
        <taxon>Trachymyrmex</taxon>
    </lineage>
</organism>
<keyword evidence="1" id="KW-0863">Zinc-finger</keyword>
<proteinExistence type="predicted"/>
<keyword evidence="1" id="KW-0479">Metal-binding</keyword>
<dbReference type="SMART" id="SM00451">
    <property type="entry name" value="ZnF_U1"/>
    <property type="match status" value="2"/>
</dbReference>
<accession>A0A151IX65</accession>
<sequence>MSPSIGKVPNQDAHNYPLRTINPLPPTDERYKSWIREVSSDDSLYYCNICEKSFSCSSQVSRHAESAYHKNKIQKKLSNNDDDDQLSIKKTYKEKFQQRWLDIEEFKCWLRENPYENHLYYCLICDKSFDAHLSHIYLHADSKMHLDKYKNRSIEINKSIDDSNRQTNEPLLSFDERKREAEIRFAALIADKNIPHHIAKDILSCFQHIGKDPKVLASMSMGRTKCKNIITNVLCPVETERVVDKIQNTKFSIFIDETSDICNDKWMTLFVRYVDSETLNTYSQLVKLIKIHAKDSSAEKLFHAFKCEMWKLQIPFNNIVALSCDQGMERKVSSFKTKLQSVCPRLITFPCPCHSASLAAHAATNRIPEFCEEFTRKIATYINSRPKRSAIFREFLECFQETNRKILKLCDTCYLCIMSKIETKAYFLFLKYALNYFNQFNAYFQASETRIHQLQTKSSNFLFDISKNFLKNTHLKPFFIDVVFSLKENQKNLNEINLGLDCEEYLDELIQQGHEDVITTVRENCLAFYVAAAEEIRKRLPITNIFLSKLNVFKPSVSLFENDRETSFNDVSFIVKTIGVAEGRKEEEGVMTGILKVGRNRLKMVGVCINMEMERKLERLAEWRERKRR</sequence>
<protein>
    <recommendedName>
        <fullName evidence="3">C2H2-type domain-containing protein</fullName>
    </recommendedName>
</protein>
<evidence type="ECO:0000256" key="1">
    <source>
        <dbReference type="PROSITE-ProRule" id="PRU00042"/>
    </source>
</evidence>
<gene>
    <name evidence="4" type="ORF">ALC57_15396</name>
</gene>
<dbReference type="GO" id="GO:0008270">
    <property type="term" value="F:zinc ion binding"/>
    <property type="evidence" value="ECO:0007669"/>
    <property type="project" value="UniProtKB-KW"/>
</dbReference>
<feature type="domain" description="C2H2-type" evidence="3">
    <location>
        <begin position="45"/>
        <end position="74"/>
    </location>
</feature>
<name>A0A151IX65_9HYME</name>
<dbReference type="InterPro" id="IPR003604">
    <property type="entry name" value="Matrin/U1-like-C_Znf_C2H2"/>
</dbReference>
<dbReference type="InterPro" id="IPR036236">
    <property type="entry name" value="Znf_C2H2_sf"/>
</dbReference>